<name>A0ABZ3DAU4_9PROT</name>
<feature type="compositionally biased region" description="Basic and acidic residues" evidence="1">
    <location>
        <begin position="11"/>
        <end position="24"/>
    </location>
</feature>
<proteinExistence type="predicted"/>
<dbReference type="Gene3D" id="2.60.450.10">
    <property type="entry name" value="Lipopolysaccharide (LPS) transport protein A like domain"/>
    <property type="match status" value="1"/>
</dbReference>
<feature type="transmembrane region" description="Helical" evidence="2">
    <location>
        <begin position="65"/>
        <end position="84"/>
    </location>
</feature>
<evidence type="ECO:0000313" key="3">
    <source>
        <dbReference type="EMBL" id="XAE44962.1"/>
    </source>
</evidence>
<keyword evidence="4" id="KW-1185">Reference proteome</keyword>
<evidence type="ECO:0000256" key="1">
    <source>
        <dbReference type="SAM" id="MobiDB-lite"/>
    </source>
</evidence>
<dbReference type="Proteomes" id="UP001449795">
    <property type="component" value="Chromosome"/>
</dbReference>
<accession>A0ABZ3DAU4</accession>
<gene>
    <name evidence="3" type="primary">lptC</name>
    <name evidence="3" type="ORF">AAC691_03635</name>
</gene>
<feature type="region of interest" description="Disordered" evidence="1">
    <location>
        <begin position="1"/>
        <end position="39"/>
    </location>
</feature>
<evidence type="ECO:0000256" key="2">
    <source>
        <dbReference type="SAM" id="Phobius"/>
    </source>
</evidence>
<feature type="compositionally biased region" description="Basic and acidic residues" evidence="1">
    <location>
        <begin position="240"/>
        <end position="250"/>
    </location>
</feature>
<evidence type="ECO:0000313" key="4">
    <source>
        <dbReference type="Proteomes" id="UP001449795"/>
    </source>
</evidence>
<protein>
    <submittedName>
        <fullName evidence="3">LPS export ABC transporter periplasmic protein LptC</fullName>
    </submittedName>
</protein>
<feature type="region of interest" description="Disordered" evidence="1">
    <location>
        <begin position="240"/>
        <end position="272"/>
    </location>
</feature>
<keyword evidence="2" id="KW-0812">Transmembrane</keyword>
<dbReference type="EMBL" id="CP152276">
    <property type="protein sequence ID" value="XAE44962.1"/>
    <property type="molecule type" value="Genomic_DNA"/>
</dbReference>
<dbReference type="RefSeq" id="WP_342630132.1">
    <property type="nucleotide sequence ID" value="NZ_CP152276.1"/>
</dbReference>
<reference evidence="3 4" key="1">
    <citation type="submission" date="2024-04" db="EMBL/GenBank/DDBJ databases">
        <title>Complete genome sequence of Nguyenibacter vanlangesis HBCM-1154, a strain capable of nitrogen fixation, IAA production, and phosphorus solubilization isolated from sugarcane soil.</title>
        <authorList>
            <person name="MY HANH P."/>
        </authorList>
    </citation>
    <scope>NUCLEOTIDE SEQUENCE [LARGE SCALE GENOMIC DNA]</scope>
    <source>
        <strain evidence="3 4">HBCM 1154</strain>
    </source>
</reference>
<organism evidence="3 4">
    <name type="scientific">Nguyenibacter vanlangensis</name>
    <dbReference type="NCBI Taxonomy" id="1216886"/>
    <lineage>
        <taxon>Bacteria</taxon>
        <taxon>Pseudomonadati</taxon>
        <taxon>Pseudomonadota</taxon>
        <taxon>Alphaproteobacteria</taxon>
        <taxon>Acetobacterales</taxon>
        <taxon>Acetobacteraceae</taxon>
        <taxon>Nguyenibacter</taxon>
    </lineage>
</organism>
<dbReference type="InterPro" id="IPR010664">
    <property type="entry name" value="LipoPS_assembly_LptC-rel"/>
</dbReference>
<dbReference type="Pfam" id="PF06835">
    <property type="entry name" value="LptC"/>
    <property type="match status" value="1"/>
</dbReference>
<feature type="compositionally biased region" description="Low complexity" evidence="1">
    <location>
        <begin position="252"/>
        <end position="272"/>
    </location>
</feature>
<sequence>MPPSHPPSSPRDGDPAVPRREDFARSAADAARQRGMLHQRTIRQRRIPRPRDIARRRQMVRWAKWALPAAALALLGSIAVWPAIDRMMSAQRNVMHEMENLRIASGNMLGASYRGLDDHGRPFTITAEQAQQVGPERINLSRPAADMLTQGGNWLMITSRDGVYMQHAQLLDLTGDVVLYRDDGIILNGVTADMNLKQGIVMSDEWVHAEGPFGVLDAQGFMLSQHDGVGLFRGPGRLVLNDDAHAHPPDARPATTPTPAAQTPAAQTEPTR</sequence>
<keyword evidence="2" id="KW-0472">Membrane</keyword>
<keyword evidence="2" id="KW-1133">Transmembrane helix</keyword>